<dbReference type="InterPro" id="IPR027923">
    <property type="entry name" value="Hydrophob_seed_dom"/>
</dbReference>
<feature type="non-terminal residue" evidence="3">
    <location>
        <position position="1"/>
    </location>
</feature>
<dbReference type="Gramene" id="ESR45937">
    <property type="protein sequence ID" value="ESR45937"/>
    <property type="gene ID" value="CICLE_v10003103mg"/>
</dbReference>
<evidence type="ECO:0000313" key="3">
    <source>
        <dbReference type="EMBL" id="ESR45937.1"/>
    </source>
</evidence>
<dbReference type="KEGG" id="cic:CICLE_v10003103mg"/>
<dbReference type="AlphaFoldDB" id="V4SYN9"/>
<evidence type="ECO:0000256" key="1">
    <source>
        <dbReference type="ARBA" id="ARBA00008965"/>
    </source>
</evidence>
<comment type="similarity">
    <text evidence="1">Belongs to the plant LTP family. PEARLI1 subfamily.</text>
</comment>
<dbReference type="InParanoid" id="V4SYN9"/>
<proteinExistence type="inferred from homology"/>
<dbReference type="SUPFAM" id="SSF47699">
    <property type="entry name" value="Bifunctional inhibitor/lipid-transfer protein/seed storage 2S albumin"/>
    <property type="match status" value="1"/>
</dbReference>
<dbReference type="Pfam" id="PF14547">
    <property type="entry name" value="Hydrophob_seed"/>
    <property type="match status" value="1"/>
</dbReference>
<organism evidence="3 4">
    <name type="scientific">Citrus clementina</name>
    <name type="common">Clementine</name>
    <name type="synonym">Citrus deliciosa x Citrus sinensis</name>
    <dbReference type="NCBI Taxonomy" id="85681"/>
    <lineage>
        <taxon>Eukaryota</taxon>
        <taxon>Viridiplantae</taxon>
        <taxon>Streptophyta</taxon>
        <taxon>Embryophyta</taxon>
        <taxon>Tracheophyta</taxon>
        <taxon>Spermatophyta</taxon>
        <taxon>Magnoliopsida</taxon>
        <taxon>eudicotyledons</taxon>
        <taxon>Gunneridae</taxon>
        <taxon>Pentapetalae</taxon>
        <taxon>rosids</taxon>
        <taxon>malvids</taxon>
        <taxon>Sapindales</taxon>
        <taxon>Rutaceae</taxon>
        <taxon>Aurantioideae</taxon>
        <taxon>Citrus</taxon>
    </lineage>
</organism>
<name>V4SYN9_CITCL</name>
<dbReference type="EMBL" id="KI536799">
    <property type="protein sequence ID" value="ESR45937.1"/>
    <property type="molecule type" value="Genomic_DNA"/>
</dbReference>
<gene>
    <name evidence="3" type="ORF">CICLE_v10003103mg</name>
</gene>
<evidence type="ECO:0000259" key="2">
    <source>
        <dbReference type="Pfam" id="PF14547"/>
    </source>
</evidence>
<sequence length="132" mass="14235">KINKLREISFELASASKALVLFFTLLILATSIPSSSVTSSSSSSCPKNTLKLDACVDLLNGLAKVNLGELVPTPNHPCCSLLGDLVRVQARVCLCTSLKLNVLDLIKLDIPKLSVNLLLNQCRPKVPRGYKC</sequence>
<evidence type="ECO:0000313" key="4">
    <source>
        <dbReference type="Proteomes" id="UP000030687"/>
    </source>
</evidence>
<dbReference type="OMA" id="PEEFTCP"/>
<keyword evidence="4" id="KW-1185">Reference proteome</keyword>
<dbReference type="PANTHER" id="PTHR31731">
    <property type="match status" value="1"/>
</dbReference>
<dbReference type="Gene3D" id="1.10.110.10">
    <property type="entry name" value="Plant lipid-transfer and hydrophobic proteins"/>
    <property type="match status" value="1"/>
</dbReference>
<dbReference type="InterPro" id="IPR051636">
    <property type="entry name" value="Plant_LTP/defense-related"/>
</dbReference>
<reference evidence="3 4" key="1">
    <citation type="submission" date="2013-10" db="EMBL/GenBank/DDBJ databases">
        <authorList>
            <consortium name="International Citrus Genome Consortium"/>
            <person name="Jenkins J."/>
            <person name="Schmutz J."/>
            <person name="Prochnik S."/>
            <person name="Rokhsar D."/>
            <person name="Gmitter F."/>
            <person name="Ollitrault P."/>
            <person name="Machado M."/>
            <person name="Talon M."/>
            <person name="Wincker P."/>
            <person name="Jaillon O."/>
            <person name="Morgante M."/>
        </authorList>
    </citation>
    <scope>NUCLEOTIDE SEQUENCE</scope>
    <source>
        <strain evidence="4">cv. Clemenules</strain>
    </source>
</reference>
<feature type="domain" description="Hydrophobic seed protein" evidence="2">
    <location>
        <begin position="45"/>
        <end position="132"/>
    </location>
</feature>
<dbReference type="InterPro" id="IPR036312">
    <property type="entry name" value="Bifun_inhib/LTP/seed_sf"/>
</dbReference>
<dbReference type="STRING" id="85681.V4SYN9"/>
<accession>V4SYN9</accession>
<protein>
    <recommendedName>
        <fullName evidence="2">Hydrophobic seed protein domain-containing protein</fullName>
    </recommendedName>
</protein>
<dbReference type="Proteomes" id="UP000030687">
    <property type="component" value="Unassembled WGS sequence"/>
</dbReference>
<dbReference type="CDD" id="cd01958">
    <property type="entry name" value="HPS_like"/>
    <property type="match status" value="1"/>
</dbReference>